<keyword evidence="3" id="KW-1185">Reference proteome</keyword>
<evidence type="ECO:0000313" key="2">
    <source>
        <dbReference type="EMBL" id="GHP03348.1"/>
    </source>
</evidence>
<comment type="caution">
    <text evidence="2">The sequence shown here is derived from an EMBL/GenBank/DDBJ whole genome shotgun (WGS) entry which is preliminary data.</text>
</comment>
<dbReference type="Proteomes" id="UP000660262">
    <property type="component" value="Unassembled WGS sequence"/>
</dbReference>
<dbReference type="GO" id="GO:0090522">
    <property type="term" value="P:vesicle tethering involved in exocytosis"/>
    <property type="evidence" value="ECO:0007669"/>
    <property type="project" value="InterPro"/>
</dbReference>
<dbReference type="GO" id="GO:0016020">
    <property type="term" value="C:membrane"/>
    <property type="evidence" value="ECO:0007669"/>
    <property type="project" value="TreeGrafter"/>
</dbReference>
<dbReference type="GO" id="GO:0006886">
    <property type="term" value="P:intracellular protein transport"/>
    <property type="evidence" value="ECO:0007669"/>
    <property type="project" value="InterPro"/>
</dbReference>
<name>A0A830H9H2_9CHLO</name>
<gene>
    <name evidence="2" type="ORF">PPROV_000210300</name>
</gene>
<proteinExistence type="predicted"/>
<dbReference type="PANTHER" id="PTHR12702:SF0">
    <property type="entry name" value="EXOCYST COMPLEX COMPONENT 6"/>
    <property type="match status" value="1"/>
</dbReference>
<protein>
    <submittedName>
        <fullName evidence="2">Uncharacterized protein</fullName>
    </submittedName>
</protein>
<evidence type="ECO:0000313" key="3">
    <source>
        <dbReference type="Proteomes" id="UP000660262"/>
    </source>
</evidence>
<dbReference type="AlphaFoldDB" id="A0A830H9H2"/>
<accession>A0A830H9H2</accession>
<dbReference type="PANTHER" id="PTHR12702">
    <property type="entry name" value="SEC15"/>
    <property type="match status" value="1"/>
</dbReference>
<dbReference type="GO" id="GO:0000145">
    <property type="term" value="C:exocyst"/>
    <property type="evidence" value="ECO:0007669"/>
    <property type="project" value="TreeGrafter"/>
</dbReference>
<reference evidence="2" key="1">
    <citation type="submission" date="2020-10" db="EMBL/GenBank/DDBJ databases">
        <title>Unveiling of a novel bifunctional photoreceptor, Dualchrome1, isolated from a cosmopolitan green alga.</title>
        <authorList>
            <person name="Suzuki S."/>
            <person name="Kawachi M."/>
        </authorList>
    </citation>
    <scope>NUCLEOTIDE SEQUENCE</scope>
    <source>
        <strain evidence="2">NIES 2893</strain>
    </source>
</reference>
<evidence type="ECO:0000256" key="1">
    <source>
        <dbReference type="SAM" id="Coils"/>
    </source>
</evidence>
<dbReference type="EMBL" id="BNJQ01000005">
    <property type="protein sequence ID" value="GHP03348.1"/>
    <property type="molecule type" value="Genomic_DNA"/>
</dbReference>
<dbReference type="GO" id="GO:0006893">
    <property type="term" value="P:Golgi to plasma membrane transport"/>
    <property type="evidence" value="ECO:0007669"/>
    <property type="project" value="TreeGrafter"/>
</dbReference>
<feature type="coiled-coil region" evidence="1">
    <location>
        <begin position="130"/>
        <end position="182"/>
    </location>
</feature>
<keyword evidence="1" id="KW-0175">Coiled coil</keyword>
<organism evidence="2 3">
    <name type="scientific">Pycnococcus provasolii</name>
    <dbReference type="NCBI Taxonomy" id="41880"/>
    <lineage>
        <taxon>Eukaryota</taxon>
        <taxon>Viridiplantae</taxon>
        <taxon>Chlorophyta</taxon>
        <taxon>Pseudoscourfieldiophyceae</taxon>
        <taxon>Pseudoscourfieldiales</taxon>
        <taxon>Pycnococcaceae</taxon>
        <taxon>Pycnococcus</taxon>
    </lineage>
</organism>
<dbReference type="InterPro" id="IPR007225">
    <property type="entry name" value="EXOC6/Sec15"/>
</dbReference>
<sequence>MSVSSHGLSHGSHSHSHSALCRSFLRLASSSSHSSSSAASVGVVGGGGGGGGSSSSSAASLALVHACLFGVGLSGHGAPPSIISSHFLSSQSRSGGSGVADNNGSGVKRVQAVSSSSRAANLNLSEVPPREVLAIRVRALEEAAEAAERKAKQMCRADATAAAEARDAAMALAEDAQALLERIDAHAQTLSKSAEARADAMRTAANAHRRAVALVEARQSVAACASAVRLVCAAESNDDAALAMEKLRALANDIPACLVDGPSTKLVSTANRRGPVPGSPLARALEASEPIGQLLATRAAMIVRRAEADVVDAVHAWLAKRRDAALAAGDAVMASCLGRENALDADGEMAAVRRARPWDEAASEAACLDDDLCKLLAAVHVARTMGLGDELGQYYREQRHLQLMAEVGRPPSEASKLRRFFAKLIGHAAVERQGNAAARRLGASDVLEVELATSLDIAASGAADVLAVFSRAAEANAAIAAEDDEMDVELAAVEAAHACDAGNGVLAAVREAPYAFGDEGVLNRLQTSLGSLAAAHQLLSLEAFQRRIAGACRAKEGRAHALSSALLGPVARHMEIAARHQTSPAGFDLDIASTLEEHLGEILDSHDAQASYEDEMLRLATDCAATRASFTSSTGADDIAGNWKVAVSAVLESVGSRARASLSDVVLARLKGLHAMATMSPDDTSELTRDARSYLSSLASKGIRDDQKWLQALISTCLEESHLKESIGEDAVAELSCIFE</sequence>